<reference evidence="1 2" key="1">
    <citation type="journal article" date="2010" name="ChemBioChem">
        <title>Cloning and characterization of the biosynthetic gene cluster of 16-membered macrolide antibiotic FD-891: involvement of a dual functional cytochrome P450 monooxygenase catalyzing epoxidation and hydroxylation.</title>
        <authorList>
            <person name="Kudo F."/>
            <person name="Motegi A."/>
            <person name="Mizoue K."/>
            <person name="Eguchi T."/>
        </authorList>
    </citation>
    <scope>NUCLEOTIDE SEQUENCE [LARGE SCALE GENOMIC DNA]</scope>
    <source>
        <strain evidence="1 2">A-8890</strain>
    </source>
</reference>
<name>A0ABN5VRS8_9ACTN</name>
<dbReference type="EMBL" id="AP018448">
    <property type="protein sequence ID" value="BBC35255.1"/>
    <property type="molecule type" value="Genomic_DNA"/>
</dbReference>
<protein>
    <submittedName>
        <fullName evidence="1">Uncharacterized protein</fullName>
    </submittedName>
</protein>
<evidence type="ECO:0000313" key="2">
    <source>
        <dbReference type="Proteomes" id="UP001321542"/>
    </source>
</evidence>
<accession>A0ABN5VRS8</accession>
<gene>
    <name evidence="1" type="ORF">SGFS_065490</name>
</gene>
<evidence type="ECO:0000313" key="1">
    <source>
        <dbReference type="EMBL" id="BBC35255.1"/>
    </source>
</evidence>
<proteinExistence type="predicted"/>
<dbReference type="Proteomes" id="UP001321542">
    <property type="component" value="Chromosome"/>
</dbReference>
<reference evidence="1 2" key="2">
    <citation type="journal article" date="2023" name="ChemBioChem">
        <title>Acyltransferase Domain Exchange between Two Independent Type I Polyketide Synthases in the Same Producer Strain of Macrolide Antibiotics.</title>
        <authorList>
            <person name="Kudo F."/>
            <person name="Kishikawa K."/>
            <person name="Tsuboi K."/>
            <person name="Kido T."/>
            <person name="Usui T."/>
            <person name="Hashimoto J."/>
            <person name="Shin-Ya K."/>
            <person name="Miyanaga A."/>
            <person name="Eguchi T."/>
        </authorList>
    </citation>
    <scope>NUCLEOTIDE SEQUENCE [LARGE SCALE GENOMIC DNA]</scope>
    <source>
        <strain evidence="1 2">A-8890</strain>
    </source>
</reference>
<organism evidence="1 2">
    <name type="scientific">Streptomyces graminofaciens</name>
    <dbReference type="NCBI Taxonomy" id="68212"/>
    <lineage>
        <taxon>Bacteria</taxon>
        <taxon>Bacillati</taxon>
        <taxon>Actinomycetota</taxon>
        <taxon>Actinomycetes</taxon>
        <taxon>Kitasatosporales</taxon>
        <taxon>Streptomycetaceae</taxon>
        <taxon>Streptomyces</taxon>
    </lineage>
</organism>
<keyword evidence="2" id="KW-1185">Reference proteome</keyword>
<sequence length="61" mass="6174">MTTLYLPGEQPTTDDGPARVSLVTLAAGRGASSPALTRVVSHGPARRGPARVAVAAFQSSV</sequence>